<dbReference type="GO" id="GO:0005524">
    <property type="term" value="F:ATP binding"/>
    <property type="evidence" value="ECO:0007669"/>
    <property type="project" value="UniProtKB-UniRule"/>
</dbReference>
<dbReference type="SUPFAM" id="SSF52980">
    <property type="entry name" value="Restriction endonuclease-like"/>
    <property type="match status" value="1"/>
</dbReference>
<feature type="region of interest" description="Disordered" evidence="16">
    <location>
        <begin position="277"/>
        <end position="297"/>
    </location>
</feature>
<keyword evidence="10" id="KW-0413">Isomerase</keyword>
<name>A0A2H3P3E3_9BACT</name>
<dbReference type="InterPro" id="IPR014017">
    <property type="entry name" value="DNA_helicase_UvrD-like_C"/>
</dbReference>
<feature type="binding site" evidence="15">
    <location>
        <begin position="38"/>
        <end position="45"/>
    </location>
    <ligand>
        <name>ATP</name>
        <dbReference type="ChEBI" id="CHEBI:30616"/>
    </ligand>
</feature>
<evidence type="ECO:0000256" key="15">
    <source>
        <dbReference type="PROSITE-ProRule" id="PRU00560"/>
    </source>
</evidence>
<evidence type="ECO:0000256" key="16">
    <source>
        <dbReference type="SAM" id="MobiDB-lite"/>
    </source>
</evidence>
<accession>A0A2H3P3E3</accession>
<keyword evidence="5 15" id="KW-0347">Helicase</keyword>
<keyword evidence="9" id="KW-0234">DNA repair</keyword>
<evidence type="ECO:0000256" key="11">
    <source>
        <dbReference type="ARBA" id="ARBA00034617"/>
    </source>
</evidence>
<organism evidence="19 20">
    <name type="scientific">Longimonas halophila</name>
    <dbReference type="NCBI Taxonomy" id="1469170"/>
    <lineage>
        <taxon>Bacteria</taxon>
        <taxon>Pseudomonadati</taxon>
        <taxon>Rhodothermota</taxon>
        <taxon>Rhodothermia</taxon>
        <taxon>Rhodothermales</taxon>
        <taxon>Salisaetaceae</taxon>
        <taxon>Longimonas</taxon>
    </lineage>
</organism>
<evidence type="ECO:0000256" key="12">
    <source>
        <dbReference type="ARBA" id="ARBA00034808"/>
    </source>
</evidence>
<dbReference type="Gene3D" id="3.90.320.10">
    <property type="match status" value="1"/>
</dbReference>
<gene>
    <name evidence="19" type="ORF">CRI93_03335</name>
</gene>
<keyword evidence="6" id="KW-0269">Exonuclease</keyword>
<comment type="catalytic activity">
    <reaction evidence="11">
        <text>Couples ATP hydrolysis with the unwinding of duplex DNA by translocating in the 3'-5' direction.</text>
        <dbReference type="EC" id="5.6.2.4"/>
    </reaction>
</comment>
<dbReference type="Gene3D" id="3.40.50.300">
    <property type="entry name" value="P-loop containing nucleotide triphosphate hydrolases"/>
    <property type="match status" value="3"/>
</dbReference>
<evidence type="ECO:0000313" key="20">
    <source>
        <dbReference type="Proteomes" id="UP000221024"/>
    </source>
</evidence>
<dbReference type="InterPro" id="IPR038726">
    <property type="entry name" value="PDDEXK_AddAB-type"/>
</dbReference>
<evidence type="ECO:0000256" key="14">
    <source>
        <dbReference type="ARBA" id="ARBA00048988"/>
    </source>
</evidence>
<feature type="domain" description="UvrD-like helicase ATP-binding" evidence="17">
    <location>
        <begin position="17"/>
        <end position="468"/>
    </location>
</feature>
<keyword evidence="8" id="KW-0238">DNA-binding</keyword>
<evidence type="ECO:0000256" key="5">
    <source>
        <dbReference type="ARBA" id="ARBA00022806"/>
    </source>
</evidence>
<dbReference type="SUPFAM" id="SSF52540">
    <property type="entry name" value="P-loop containing nucleoside triphosphate hydrolases"/>
    <property type="match status" value="1"/>
</dbReference>
<evidence type="ECO:0000256" key="8">
    <source>
        <dbReference type="ARBA" id="ARBA00023125"/>
    </source>
</evidence>
<comment type="caution">
    <text evidence="19">The sequence shown here is derived from an EMBL/GenBank/DDBJ whole genome shotgun (WGS) entry which is preliminary data.</text>
</comment>
<dbReference type="PROSITE" id="PS51198">
    <property type="entry name" value="UVRD_HELICASE_ATP_BIND"/>
    <property type="match status" value="1"/>
</dbReference>
<dbReference type="GO" id="GO:0043138">
    <property type="term" value="F:3'-5' DNA helicase activity"/>
    <property type="evidence" value="ECO:0007669"/>
    <property type="project" value="UniProtKB-EC"/>
</dbReference>
<evidence type="ECO:0000256" key="13">
    <source>
        <dbReference type="ARBA" id="ARBA00034923"/>
    </source>
</evidence>
<keyword evidence="7 15" id="KW-0067">ATP-binding</keyword>
<dbReference type="Gene3D" id="1.10.486.10">
    <property type="entry name" value="PCRA, domain 4"/>
    <property type="match status" value="1"/>
</dbReference>
<keyword evidence="4 15" id="KW-0378">Hydrolase</keyword>
<dbReference type="Pfam" id="PF13361">
    <property type="entry name" value="UvrD_C"/>
    <property type="match status" value="1"/>
</dbReference>
<dbReference type="OrthoDB" id="9810135at2"/>
<proteinExistence type="predicted"/>
<comment type="catalytic activity">
    <reaction evidence="14">
        <text>ATP + H2O = ADP + phosphate + H(+)</text>
        <dbReference type="Rhea" id="RHEA:13065"/>
        <dbReference type="ChEBI" id="CHEBI:15377"/>
        <dbReference type="ChEBI" id="CHEBI:15378"/>
        <dbReference type="ChEBI" id="CHEBI:30616"/>
        <dbReference type="ChEBI" id="CHEBI:43474"/>
        <dbReference type="ChEBI" id="CHEBI:456216"/>
        <dbReference type="EC" id="5.6.2.4"/>
    </reaction>
</comment>
<evidence type="ECO:0000313" key="19">
    <source>
        <dbReference type="EMBL" id="PEN08802.1"/>
    </source>
</evidence>
<evidence type="ECO:0000256" key="2">
    <source>
        <dbReference type="ARBA" id="ARBA00022741"/>
    </source>
</evidence>
<keyword evidence="20" id="KW-1185">Reference proteome</keyword>
<evidence type="ECO:0000256" key="1">
    <source>
        <dbReference type="ARBA" id="ARBA00022722"/>
    </source>
</evidence>
<dbReference type="InterPro" id="IPR014016">
    <property type="entry name" value="UvrD-like_ATP-bd"/>
</dbReference>
<dbReference type="InterPro" id="IPR011604">
    <property type="entry name" value="PDDEXK-like_dom_sf"/>
</dbReference>
<reference evidence="19 20" key="1">
    <citation type="submission" date="2017-10" db="EMBL/GenBank/DDBJ databases">
        <title>Draft genome of Longimonas halophila.</title>
        <authorList>
            <person name="Goh K.M."/>
            <person name="Shamsir M.S."/>
            <person name="Lim S.W."/>
        </authorList>
    </citation>
    <scope>NUCLEOTIDE SEQUENCE [LARGE SCALE GENOMIC DNA]</scope>
    <source>
        <strain evidence="19 20">KCTC 42399</strain>
    </source>
</reference>
<dbReference type="PANTHER" id="PTHR11070:SF2">
    <property type="entry name" value="ATP-DEPENDENT DNA HELICASE SRS2"/>
    <property type="match status" value="1"/>
</dbReference>
<protein>
    <recommendedName>
        <fullName evidence="12">DNA 3'-5' helicase</fullName>
        <ecNumber evidence="12">5.6.2.4</ecNumber>
    </recommendedName>
    <alternativeName>
        <fullName evidence="13">DNA 3'-5' helicase II</fullName>
    </alternativeName>
</protein>
<dbReference type="PROSITE" id="PS51217">
    <property type="entry name" value="UVRD_HELICASE_CTER"/>
    <property type="match status" value="1"/>
</dbReference>
<dbReference type="InterPro" id="IPR000212">
    <property type="entry name" value="DNA_helicase_UvrD/REP"/>
</dbReference>
<dbReference type="PANTHER" id="PTHR11070">
    <property type="entry name" value="UVRD / RECB / PCRA DNA HELICASE FAMILY MEMBER"/>
    <property type="match status" value="1"/>
</dbReference>
<dbReference type="Proteomes" id="UP000221024">
    <property type="component" value="Unassembled WGS sequence"/>
</dbReference>
<dbReference type="RefSeq" id="WP_098061198.1">
    <property type="nucleotide sequence ID" value="NZ_PDEP01000002.1"/>
</dbReference>
<dbReference type="GO" id="GO:0004527">
    <property type="term" value="F:exonuclease activity"/>
    <property type="evidence" value="ECO:0007669"/>
    <property type="project" value="UniProtKB-KW"/>
</dbReference>
<sequence>MPTTTSDAAARTRIGPYAGDALPSLDGFDADSNFLVRASAGAGKTTSLVARLEALVRTGVPIGDLTAITFTRKAAGEMKERLFERLQMLQHKAPAGSDDARRLRRGLDDLSQCFVGTIHSFCARLLREFPLQAGLPPDFDMELDGREIDEMKRRAWQQYVRRVHNEAPERIDAVQAVGYTPADLYDQFTVLSRYPDLQPYTEDIPAPDLDEATATVAEFVRAWAPYLPTPLPDTSGRCCNALSAIAQAEQMLRVNPPETPAEQAALLALFEGLAKDDNRKNRDGRRGKMTPSHWKENKSHAKELQDEHLAPLVDDIVDPLMTRWHAHAHHVCTQFTHGAIEPLLTLRRDRGQLSANDLLLYTRNLLRDHAGVRRTLHQRYPRLLVDEFQDTDPLQAEILFYLTGTDHETTDWRATNPAPGSLFVVGDDKQSIYRFRRADMAIFNDVADLIDAQPYGEALTLTRNFRSTARLCHAFNTMFDAPFTTDRAEADAAPTHNLPADAVQAEYTDFDPHRTTDPADPVCYQSTIEYKKYNRSEAIAEADAERIARYIHEAATANEPLQHGPNGALVQGEPGDFMILTRVTSRLSTYAEALARYNIPYVVMGGKDAHESRELHALVQLLTCVFRPDDPLAHLAYLQGPLVGFSDDALYRLKQHGLVLGDTQQPAASSAPTALRERLATAQTRISDAHNLLHEQRPAPAIEALLDDSHLYARAAADATEGSLNAGRLQRILAEVQAFDARGFSAYEIWRELQYIADGNADIDGMTLDTGSDNAVQLLNVHKAKGLQANVVFLADPYGGSRSGGITEHVRRQENEIVVPVLNAYQHNTSVAAAPEAWPQFEAVEAVLEDAEAHRLEYVAATRAKQMLVVSRYHHKNDGYKPGYWRAVDAYCSDHDVPELPRPNSARPNAPTPHVLHNLQEHLDEHQARRTELAQHTYRTATISETAHSRAVPAASDSYENTLGNALHALIEQVVMQHPARPDYKPAHLRQLLIEHEAAPAQHDVLQRMLDALVESPLWNALAEAETIYTELPLSRLLPGDAERDADTVQHGTIDLAYRTGDAWHLVDYKSDRIENPTHLRELARAYASQLRLYATAWNEVMGTPPESARLWFADAPRIGLDAGQPVELDG</sequence>
<evidence type="ECO:0000256" key="6">
    <source>
        <dbReference type="ARBA" id="ARBA00022839"/>
    </source>
</evidence>
<dbReference type="EMBL" id="PDEP01000002">
    <property type="protein sequence ID" value="PEN08802.1"/>
    <property type="molecule type" value="Genomic_DNA"/>
</dbReference>
<dbReference type="Pfam" id="PF00580">
    <property type="entry name" value="UvrD-helicase"/>
    <property type="match status" value="1"/>
</dbReference>
<feature type="compositionally biased region" description="Basic and acidic residues" evidence="16">
    <location>
        <begin position="277"/>
        <end position="286"/>
    </location>
</feature>
<evidence type="ECO:0000259" key="18">
    <source>
        <dbReference type="PROSITE" id="PS51217"/>
    </source>
</evidence>
<dbReference type="GO" id="GO:0000725">
    <property type="term" value="P:recombinational repair"/>
    <property type="evidence" value="ECO:0007669"/>
    <property type="project" value="TreeGrafter"/>
</dbReference>
<dbReference type="InterPro" id="IPR011335">
    <property type="entry name" value="Restrct_endonuc-II-like"/>
</dbReference>
<keyword evidence="3" id="KW-0227">DNA damage</keyword>
<evidence type="ECO:0000256" key="9">
    <source>
        <dbReference type="ARBA" id="ARBA00023204"/>
    </source>
</evidence>
<keyword evidence="2 15" id="KW-0547">Nucleotide-binding</keyword>
<dbReference type="EC" id="5.6.2.4" evidence="12"/>
<evidence type="ECO:0000256" key="4">
    <source>
        <dbReference type="ARBA" id="ARBA00022801"/>
    </source>
</evidence>
<keyword evidence="1" id="KW-0540">Nuclease</keyword>
<evidence type="ECO:0000256" key="10">
    <source>
        <dbReference type="ARBA" id="ARBA00023235"/>
    </source>
</evidence>
<evidence type="ECO:0000259" key="17">
    <source>
        <dbReference type="PROSITE" id="PS51198"/>
    </source>
</evidence>
<evidence type="ECO:0000256" key="3">
    <source>
        <dbReference type="ARBA" id="ARBA00022763"/>
    </source>
</evidence>
<dbReference type="InterPro" id="IPR027417">
    <property type="entry name" value="P-loop_NTPase"/>
</dbReference>
<dbReference type="Pfam" id="PF12705">
    <property type="entry name" value="PDDEXK_1"/>
    <property type="match status" value="1"/>
</dbReference>
<evidence type="ECO:0000256" key="7">
    <source>
        <dbReference type="ARBA" id="ARBA00022840"/>
    </source>
</evidence>
<dbReference type="AlphaFoldDB" id="A0A2H3P3E3"/>
<dbReference type="GO" id="GO:0003677">
    <property type="term" value="F:DNA binding"/>
    <property type="evidence" value="ECO:0007669"/>
    <property type="project" value="UniProtKB-KW"/>
</dbReference>
<feature type="domain" description="UvrD-like helicase C-terminal" evidence="18">
    <location>
        <begin position="482"/>
        <end position="786"/>
    </location>
</feature>